<dbReference type="Proteomes" id="UP000814243">
    <property type="component" value="Unassembled WGS sequence"/>
</dbReference>
<dbReference type="InterPro" id="IPR000560">
    <property type="entry name" value="His_Pase_clade-2"/>
</dbReference>
<evidence type="ECO:0000256" key="1">
    <source>
        <dbReference type="ARBA" id="ARBA00004370"/>
    </source>
</evidence>
<evidence type="ECO:0000256" key="5">
    <source>
        <dbReference type="ARBA" id="ARBA00018097"/>
    </source>
</evidence>
<comment type="similarity">
    <text evidence="2">Belongs to the histidine acid phosphatase family. MINPP1 subfamily.</text>
</comment>
<name>A0A922MZV5_SPOEX</name>
<dbReference type="AlphaFoldDB" id="A0A922MZV5"/>
<evidence type="ECO:0000256" key="2">
    <source>
        <dbReference type="ARBA" id="ARBA00008422"/>
    </source>
</evidence>
<comment type="catalytic activity">
    <reaction evidence="13">
        <text>(2R)-2,3-bisphosphoglycerate + H2O = (2R)-2-phosphoglycerate + phosphate</text>
        <dbReference type="Rhea" id="RHEA:27381"/>
        <dbReference type="ChEBI" id="CHEBI:15377"/>
        <dbReference type="ChEBI" id="CHEBI:43474"/>
        <dbReference type="ChEBI" id="CHEBI:58248"/>
        <dbReference type="ChEBI" id="CHEBI:58289"/>
        <dbReference type="EC" id="3.1.3.80"/>
    </reaction>
    <physiologicalReaction direction="left-to-right" evidence="13">
        <dbReference type="Rhea" id="RHEA:27382"/>
    </physiologicalReaction>
</comment>
<organism evidence="14 15">
    <name type="scientific">Spodoptera exigua</name>
    <name type="common">Beet armyworm</name>
    <name type="synonym">Noctua fulgens</name>
    <dbReference type="NCBI Taxonomy" id="7107"/>
    <lineage>
        <taxon>Eukaryota</taxon>
        <taxon>Metazoa</taxon>
        <taxon>Ecdysozoa</taxon>
        <taxon>Arthropoda</taxon>
        <taxon>Hexapoda</taxon>
        <taxon>Insecta</taxon>
        <taxon>Pterygota</taxon>
        <taxon>Neoptera</taxon>
        <taxon>Endopterygota</taxon>
        <taxon>Lepidoptera</taxon>
        <taxon>Glossata</taxon>
        <taxon>Ditrysia</taxon>
        <taxon>Noctuoidea</taxon>
        <taxon>Noctuidae</taxon>
        <taxon>Amphipyrinae</taxon>
        <taxon>Spodoptera</taxon>
    </lineage>
</organism>
<comment type="caution">
    <text evidence="14">The sequence shown here is derived from an EMBL/GenBank/DDBJ whole genome shotgun (WGS) entry which is preliminary data.</text>
</comment>
<evidence type="ECO:0000313" key="15">
    <source>
        <dbReference type="Proteomes" id="UP000814243"/>
    </source>
</evidence>
<evidence type="ECO:0000256" key="8">
    <source>
        <dbReference type="ARBA" id="ARBA00023136"/>
    </source>
</evidence>
<evidence type="ECO:0000256" key="10">
    <source>
        <dbReference type="ARBA" id="ARBA00043668"/>
    </source>
</evidence>
<accession>A0A922MZV5</accession>
<dbReference type="PANTHER" id="PTHR20963:SF8">
    <property type="entry name" value="MULTIPLE INOSITOL POLYPHOSPHATE PHOSPHATASE 1"/>
    <property type="match status" value="1"/>
</dbReference>
<evidence type="ECO:0000256" key="6">
    <source>
        <dbReference type="ARBA" id="ARBA00022729"/>
    </source>
</evidence>
<dbReference type="EC" id="3.1.3.62" evidence="4"/>
<comment type="subcellular location">
    <subcellularLocation>
        <location evidence="1">Membrane</location>
    </subcellularLocation>
</comment>
<evidence type="ECO:0000256" key="13">
    <source>
        <dbReference type="ARBA" id="ARBA00043832"/>
    </source>
</evidence>
<dbReference type="EC" id="3.1.3.80" evidence="3"/>
<keyword evidence="6" id="KW-0732">Signal</keyword>
<keyword evidence="8" id="KW-0472">Membrane</keyword>
<evidence type="ECO:0000256" key="3">
    <source>
        <dbReference type="ARBA" id="ARBA00012976"/>
    </source>
</evidence>
<evidence type="ECO:0000256" key="11">
    <source>
        <dbReference type="ARBA" id="ARBA00043671"/>
    </source>
</evidence>
<dbReference type="CDD" id="cd07061">
    <property type="entry name" value="HP_HAP_like"/>
    <property type="match status" value="1"/>
</dbReference>
<dbReference type="Pfam" id="PF00328">
    <property type="entry name" value="His_Phos_2"/>
    <property type="match status" value="1"/>
</dbReference>
<sequence length="355" mass="41712">MQVLITVIILAVIHYINLVGSIKTSFIRQHLGSRTPYRFRANKNDSRIKYPSCKDSKIWMVIRHGTRLPSRKDLDAVAKLVDLKYEVLLQHEYGKGQLTNEQINRLQDWKVDIDPDQDSYLTLEGQDEMILMAERMQKRFPNAIKQKYSNKTFLFRYTATQRAQQSARYFTNGLFEKKDAQDIIFAPATRVDPVLRMFEYYHDLKAYWLDGYGHELSYRQACMSIKNMFEFFDKADGYQSIFMFSHSGTILKILTHMKLYQPASPLRGDAIVKDRPWKLSEIDCFAANLAFVLFKCKDGDHVLALHQEKIIKLPMCKHELCPLKHLKQYFHDSIYKCDYSDMCSLQPNRTNNKED</sequence>
<dbReference type="PANTHER" id="PTHR20963">
    <property type="entry name" value="MULTIPLE INOSITOL POLYPHOSPHATE PHOSPHATASE-RELATED"/>
    <property type="match status" value="1"/>
</dbReference>
<evidence type="ECO:0000256" key="12">
    <source>
        <dbReference type="ARBA" id="ARBA00043691"/>
    </source>
</evidence>
<dbReference type="EMBL" id="JACEFF010000008">
    <property type="protein sequence ID" value="KAH9645894.1"/>
    <property type="molecule type" value="Genomic_DNA"/>
</dbReference>
<comment type="catalytic activity">
    <reaction evidence="12">
        <text>1D-myo-inositol hexakisphosphate + H2O = 1D-myo-inositol 1,2,4,5,6-pentakisphosphate + phosphate</text>
        <dbReference type="Rhea" id="RHEA:16989"/>
        <dbReference type="ChEBI" id="CHEBI:15377"/>
        <dbReference type="ChEBI" id="CHEBI:43474"/>
        <dbReference type="ChEBI" id="CHEBI:57798"/>
        <dbReference type="ChEBI" id="CHEBI:58130"/>
        <dbReference type="EC" id="3.1.3.62"/>
    </reaction>
    <physiologicalReaction direction="left-to-right" evidence="12">
        <dbReference type="Rhea" id="RHEA:16990"/>
    </physiologicalReaction>
</comment>
<keyword evidence="7" id="KW-0378">Hydrolase</keyword>
<protein>
    <recommendedName>
        <fullName evidence="5">Multiple inositol polyphosphate phosphatase 1</fullName>
        <ecNumber evidence="4">3.1.3.62</ecNumber>
        <ecNumber evidence="3">3.1.3.80</ecNumber>
    </recommendedName>
    <alternativeName>
        <fullName evidence="9">2,3-bisphosphoglycerate 3-phosphatase</fullName>
    </alternativeName>
</protein>
<dbReference type="InterPro" id="IPR029033">
    <property type="entry name" value="His_PPase_superfam"/>
</dbReference>
<reference evidence="14" key="1">
    <citation type="journal article" date="2021" name="G3 (Bethesda)">
        <title>Genome and transcriptome analysis of the beet armyworm Spodoptera exigua reveals targets for pest control. .</title>
        <authorList>
            <person name="Simon S."/>
            <person name="Breeschoten T."/>
            <person name="Jansen H.J."/>
            <person name="Dirks R.P."/>
            <person name="Schranz M.E."/>
            <person name="Ros V.I.D."/>
        </authorList>
    </citation>
    <scope>NUCLEOTIDE SEQUENCE</scope>
    <source>
        <strain evidence="14">TB_SE_WUR_2020</strain>
    </source>
</reference>
<dbReference type="GO" id="GO:0052745">
    <property type="term" value="F:inositol phosphate phosphatase activity"/>
    <property type="evidence" value="ECO:0007669"/>
    <property type="project" value="TreeGrafter"/>
</dbReference>
<comment type="catalytic activity">
    <reaction evidence="10">
        <text>1D-myo-inositol 1,2,5,6-tetrakisphosphate + H2O = 1D-myo-inositol 1,2,6-trisphosphate + phosphate</text>
        <dbReference type="Rhea" id="RHEA:77119"/>
        <dbReference type="ChEBI" id="CHEBI:15377"/>
        <dbReference type="ChEBI" id="CHEBI:43474"/>
        <dbReference type="ChEBI" id="CHEBI:195535"/>
        <dbReference type="ChEBI" id="CHEBI:195537"/>
        <dbReference type="EC" id="3.1.3.62"/>
    </reaction>
    <physiologicalReaction direction="left-to-right" evidence="10">
        <dbReference type="Rhea" id="RHEA:77120"/>
    </physiologicalReaction>
</comment>
<evidence type="ECO:0000256" key="7">
    <source>
        <dbReference type="ARBA" id="ARBA00022801"/>
    </source>
</evidence>
<evidence type="ECO:0000313" key="14">
    <source>
        <dbReference type="EMBL" id="KAH9645894.1"/>
    </source>
</evidence>
<comment type="catalytic activity">
    <reaction evidence="11">
        <text>1D-myo-inositol 1,2,4,5,6-pentakisphosphate + H2O = 1D-myo-inositol 1,2,5,6-tetrakisphosphate + phosphate</text>
        <dbReference type="Rhea" id="RHEA:77115"/>
        <dbReference type="ChEBI" id="CHEBI:15377"/>
        <dbReference type="ChEBI" id="CHEBI:43474"/>
        <dbReference type="ChEBI" id="CHEBI:57798"/>
        <dbReference type="ChEBI" id="CHEBI:195535"/>
        <dbReference type="EC" id="3.1.3.62"/>
    </reaction>
    <physiologicalReaction direction="left-to-right" evidence="11">
        <dbReference type="Rhea" id="RHEA:77116"/>
    </physiologicalReaction>
</comment>
<evidence type="ECO:0000256" key="4">
    <source>
        <dbReference type="ARBA" id="ARBA00013040"/>
    </source>
</evidence>
<dbReference type="GO" id="GO:0003993">
    <property type="term" value="F:acid phosphatase activity"/>
    <property type="evidence" value="ECO:0007669"/>
    <property type="project" value="TreeGrafter"/>
</dbReference>
<evidence type="ECO:0000256" key="9">
    <source>
        <dbReference type="ARBA" id="ARBA00031642"/>
    </source>
</evidence>
<proteinExistence type="inferred from homology"/>
<dbReference type="Gene3D" id="3.40.50.1240">
    <property type="entry name" value="Phosphoglycerate mutase-like"/>
    <property type="match status" value="2"/>
</dbReference>
<dbReference type="SUPFAM" id="SSF53254">
    <property type="entry name" value="Phosphoglycerate mutase-like"/>
    <property type="match status" value="1"/>
</dbReference>
<gene>
    <name evidence="14" type="ORF">HF086_010093</name>
</gene>